<evidence type="ECO:0000313" key="10">
    <source>
        <dbReference type="Proteomes" id="UP000298218"/>
    </source>
</evidence>
<gene>
    <name evidence="9" type="ORF">E3T53_10100</name>
</gene>
<keyword evidence="2" id="KW-1003">Cell membrane</keyword>
<evidence type="ECO:0000259" key="7">
    <source>
        <dbReference type="Pfam" id="PF02687"/>
    </source>
</evidence>
<dbReference type="OrthoDB" id="9780560at2"/>
<keyword evidence="4" id="KW-1133">Transmembrane helix</keyword>
<dbReference type="RefSeq" id="WP_134174204.1">
    <property type="nucleotide sequence ID" value="NZ_SODI01000001.1"/>
</dbReference>
<evidence type="ECO:0000259" key="8">
    <source>
        <dbReference type="Pfam" id="PF12704"/>
    </source>
</evidence>
<evidence type="ECO:0000256" key="3">
    <source>
        <dbReference type="ARBA" id="ARBA00022692"/>
    </source>
</evidence>
<dbReference type="GO" id="GO:0005886">
    <property type="term" value="C:plasma membrane"/>
    <property type="evidence" value="ECO:0007669"/>
    <property type="project" value="UniProtKB-SubCell"/>
</dbReference>
<comment type="subcellular location">
    <subcellularLocation>
        <location evidence="1">Cell membrane</location>
        <topology evidence="1">Multi-pass membrane protein</topology>
    </subcellularLocation>
</comment>
<evidence type="ECO:0000313" key="9">
    <source>
        <dbReference type="EMBL" id="TFD78530.1"/>
    </source>
</evidence>
<sequence length="431" mass="43209">MRATDLVATAISNTFRSKLRTTLTVLAIFVGAFTLTLTTAVGAGVSEYVDAQVGSLGAADVFIVTPKADAAPADAGPVEYDPATSGAATGGGFGGPPGATSALTDADLATISGTDGIKSVDPIRGLAPDYVASGDSTKYEFTINPASGVTTADLTAGAQLDHGASDFQLILPDSYVKPFGFASDSAAVGSTVQIGITDVLGERQSVDATVVGVSLESILASGAGANAALTDELATVQSAGIDTGSARYAGATARFDKDLSPDAVLALQSTLADDGLTARTVADQLGTVQTVINGIVGVLNAFAVIALVAAAFGIINTLLMSVQERTREIGLMKAMGMGGGKVYMLFSLEAIVIGFLGSALGAGVAIAAGSILSNVLSTGLLADLPGLNILLFEPTSVALIILLVMAIAFLSGTLPAQRAAKANPIESLRYE</sequence>
<dbReference type="GO" id="GO:0022857">
    <property type="term" value="F:transmembrane transporter activity"/>
    <property type="evidence" value="ECO:0007669"/>
    <property type="project" value="TreeGrafter"/>
</dbReference>
<evidence type="ECO:0000256" key="4">
    <source>
        <dbReference type="ARBA" id="ARBA00022989"/>
    </source>
</evidence>
<evidence type="ECO:0000256" key="2">
    <source>
        <dbReference type="ARBA" id="ARBA00022475"/>
    </source>
</evidence>
<dbReference type="PANTHER" id="PTHR30572:SF4">
    <property type="entry name" value="ABC TRANSPORTER PERMEASE YTRF"/>
    <property type="match status" value="1"/>
</dbReference>
<proteinExistence type="inferred from homology"/>
<dbReference type="InterPro" id="IPR050250">
    <property type="entry name" value="Macrolide_Exporter_MacB"/>
</dbReference>
<dbReference type="PANTHER" id="PTHR30572">
    <property type="entry name" value="MEMBRANE COMPONENT OF TRANSPORTER-RELATED"/>
    <property type="match status" value="1"/>
</dbReference>
<dbReference type="Pfam" id="PF02687">
    <property type="entry name" value="FtsX"/>
    <property type="match status" value="1"/>
</dbReference>
<comment type="similarity">
    <text evidence="6">Belongs to the ABC-4 integral membrane protein family.</text>
</comment>
<comment type="caution">
    <text evidence="9">The sequence shown here is derived from an EMBL/GenBank/DDBJ whole genome shotgun (WGS) entry which is preliminary data.</text>
</comment>
<dbReference type="Pfam" id="PF12704">
    <property type="entry name" value="MacB_PCD"/>
    <property type="match status" value="1"/>
</dbReference>
<keyword evidence="3" id="KW-0812">Transmembrane</keyword>
<feature type="domain" description="MacB-like periplasmic core" evidence="8">
    <location>
        <begin position="21"/>
        <end position="263"/>
    </location>
</feature>
<name>A0A4Y8KT92_9MICO</name>
<dbReference type="AlphaFoldDB" id="A0A4Y8KT92"/>
<evidence type="ECO:0000256" key="5">
    <source>
        <dbReference type="ARBA" id="ARBA00023136"/>
    </source>
</evidence>
<dbReference type="InterPro" id="IPR003838">
    <property type="entry name" value="ABC3_permease_C"/>
</dbReference>
<feature type="domain" description="ABC3 transporter permease C-terminal" evidence="7">
    <location>
        <begin position="301"/>
        <end position="424"/>
    </location>
</feature>
<dbReference type="Proteomes" id="UP000298218">
    <property type="component" value="Unassembled WGS sequence"/>
</dbReference>
<organism evidence="9 10">
    <name type="scientific">Cryobacterium psychrophilum</name>
    <dbReference type="NCBI Taxonomy" id="41988"/>
    <lineage>
        <taxon>Bacteria</taxon>
        <taxon>Bacillati</taxon>
        <taxon>Actinomycetota</taxon>
        <taxon>Actinomycetes</taxon>
        <taxon>Micrococcales</taxon>
        <taxon>Microbacteriaceae</taxon>
        <taxon>Cryobacterium</taxon>
    </lineage>
</organism>
<accession>A0A4Y8KT92</accession>
<evidence type="ECO:0000256" key="6">
    <source>
        <dbReference type="ARBA" id="ARBA00038076"/>
    </source>
</evidence>
<keyword evidence="5" id="KW-0472">Membrane</keyword>
<protein>
    <submittedName>
        <fullName evidence="9">ABC transporter permease</fullName>
    </submittedName>
</protein>
<reference evidence="9 10" key="1">
    <citation type="submission" date="2019-03" db="EMBL/GenBank/DDBJ databases">
        <title>Genomics of glacier-inhabiting Cryobacterium strains.</title>
        <authorList>
            <person name="Liu Q."/>
            <person name="Xin Y.-H."/>
        </authorList>
    </citation>
    <scope>NUCLEOTIDE SEQUENCE [LARGE SCALE GENOMIC DNA]</scope>
    <source>
        <strain evidence="9 10">CGMCC 1.4292</strain>
    </source>
</reference>
<dbReference type="EMBL" id="SOHQ01000028">
    <property type="protein sequence ID" value="TFD78530.1"/>
    <property type="molecule type" value="Genomic_DNA"/>
</dbReference>
<keyword evidence="10" id="KW-1185">Reference proteome</keyword>
<evidence type="ECO:0000256" key="1">
    <source>
        <dbReference type="ARBA" id="ARBA00004651"/>
    </source>
</evidence>
<dbReference type="InterPro" id="IPR025857">
    <property type="entry name" value="MacB_PCD"/>
</dbReference>